<evidence type="ECO:0000256" key="1">
    <source>
        <dbReference type="SAM" id="MobiDB-lite"/>
    </source>
</evidence>
<feature type="region of interest" description="Disordered" evidence="1">
    <location>
        <begin position="378"/>
        <end position="430"/>
    </location>
</feature>
<evidence type="ECO:0000313" key="3">
    <source>
        <dbReference type="Proteomes" id="UP000507470"/>
    </source>
</evidence>
<protein>
    <submittedName>
        <fullName evidence="2">Uncharacterized protein</fullName>
    </submittedName>
</protein>
<feature type="region of interest" description="Disordered" evidence="1">
    <location>
        <begin position="1"/>
        <end position="25"/>
    </location>
</feature>
<accession>A0A6J8DZS4</accession>
<feature type="region of interest" description="Disordered" evidence="1">
    <location>
        <begin position="489"/>
        <end position="542"/>
    </location>
</feature>
<reference evidence="2 3" key="1">
    <citation type="submission" date="2020-06" db="EMBL/GenBank/DDBJ databases">
        <authorList>
            <person name="Li R."/>
            <person name="Bekaert M."/>
        </authorList>
    </citation>
    <scope>NUCLEOTIDE SEQUENCE [LARGE SCALE GENOMIC DNA]</scope>
    <source>
        <strain evidence="3">wild</strain>
    </source>
</reference>
<dbReference type="OrthoDB" id="6178181at2759"/>
<feature type="region of interest" description="Disordered" evidence="1">
    <location>
        <begin position="302"/>
        <end position="321"/>
    </location>
</feature>
<feature type="region of interest" description="Disordered" evidence="1">
    <location>
        <begin position="79"/>
        <end position="101"/>
    </location>
</feature>
<feature type="compositionally biased region" description="Basic and acidic residues" evidence="1">
    <location>
        <begin position="281"/>
        <end position="291"/>
    </location>
</feature>
<feature type="compositionally biased region" description="Basic and acidic residues" evidence="1">
    <location>
        <begin position="502"/>
        <end position="536"/>
    </location>
</feature>
<dbReference type="Proteomes" id="UP000507470">
    <property type="component" value="Unassembled WGS sequence"/>
</dbReference>
<name>A0A6J8DZS4_MYTCO</name>
<proteinExistence type="predicted"/>
<sequence length="615" mass="71347">MDKITDEPVISSDTSSLYEDYEDNQERYSQENVIIEPHTFADKITGRDIHSQTSTDKVSSIKEREKARISTKDRKILTRRDMVPTDEKKGRDSGLITSKQAFDDTAEYNRKTDKITDEPVISSNTSSLYEDYKDDQEMYSQENVIIEPHTFADKITDRDIHSQTSTDKVSSTEEREKARISTKDRKILTTRDMVPTDKKKERDSGLITSKQAFDDTAEYNRKMDKITDEPVISSDTSSLYEDYKDNQERYSQENVIIEPHTFADKITGRDIHSQTSTDKVSSIKEREKARISTKDRKILTRRDMVPTDEKKGRDSGLITSKQAFDDTAEYNRKMDKITDEPVISSDTSSLYEDYKDDQERYSQENVIIEPHTFADKITDRDIHSQTSTDKVSSIKEREKARISTKDRKIFTRDMVPTDEKKARDSGLITSKQAFDDTAEYNRKMDKITDEPVISSDTSSLYEDYKDDQERYSQENVIIEPHTFAEKITDKDIHSQTSTDKVSSIKERENARISTKDRKILTTRDMVPTDEKKERDSGLITSKQAFDDTAEYNRKMDKITDEPVISSNTSSLYEDYKDDQEMYSRENVIIEPHTFADKITDRDIHSQTSTDKTERY</sequence>
<feature type="compositionally biased region" description="Basic and acidic residues" evidence="1">
    <location>
        <begin position="392"/>
        <end position="424"/>
    </location>
</feature>
<organism evidence="2 3">
    <name type="scientific">Mytilus coruscus</name>
    <name type="common">Sea mussel</name>
    <dbReference type="NCBI Taxonomy" id="42192"/>
    <lineage>
        <taxon>Eukaryota</taxon>
        <taxon>Metazoa</taxon>
        <taxon>Spiralia</taxon>
        <taxon>Lophotrochozoa</taxon>
        <taxon>Mollusca</taxon>
        <taxon>Bivalvia</taxon>
        <taxon>Autobranchia</taxon>
        <taxon>Pteriomorphia</taxon>
        <taxon>Mytilida</taxon>
        <taxon>Mytiloidea</taxon>
        <taxon>Mytilidae</taxon>
        <taxon>Mytilinae</taxon>
        <taxon>Mytilus</taxon>
    </lineage>
</organism>
<keyword evidence="3" id="KW-1185">Reference proteome</keyword>
<dbReference type="AlphaFoldDB" id="A0A6J8DZS4"/>
<dbReference type="EMBL" id="CACVKT020008128">
    <property type="protein sequence ID" value="CAC5413233.1"/>
    <property type="molecule type" value="Genomic_DNA"/>
</dbReference>
<feature type="region of interest" description="Disordered" evidence="1">
    <location>
        <begin position="266"/>
        <end position="291"/>
    </location>
</feature>
<feature type="compositionally biased region" description="Basic and acidic residues" evidence="1">
    <location>
        <begin position="170"/>
        <end position="204"/>
    </location>
</feature>
<feature type="region of interest" description="Disordered" evidence="1">
    <location>
        <begin position="45"/>
        <end position="66"/>
    </location>
</feature>
<feature type="compositionally biased region" description="Basic and acidic residues" evidence="1">
    <location>
        <begin position="302"/>
        <end position="314"/>
    </location>
</feature>
<gene>
    <name evidence="2" type="ORF">MCOR_46145</name>
</gene>
<feature type="compositionally biased region" description="Basic and acidic residues" evidence="1">
    <location>
        <begin position="79"/>
        <end position="92"/>
    </location>
</feature>
<feature type="region of interest" description="Disordered" evidence="1">
    <location>
        <begin position="155"/>
        <end position="209"/>
    </location>
</feature>
<evidence type="ECO:0000313" key="2">
    <source>
        <dbReference type="EMBL" id="CAC5413233.1"/>
    </source>
</evidence>